<evidence type="ECO:0000313" key="2">
    <source>
        <dbReference type="Proteomes" id="UP001232755"/>
    </source>
</evidence>
<gene>
    <name evidence="1" type="ORF">QF034_006081</name>
</gene>
<name>A0ABU0QWR2_9ACTN</name>
<reference evidence="1 2" key="1">
    <citation type="submission" date="2023-07" db="EMBL/GenBank/DDBJ databases">
        <title>Comparative genomics of wheat-associated soil bacteria to identify genetic determinants of phenazine resistance.</title>
        <authorList>
            <person name="Mouncey N."/>
        </authorList>
    </citation>
    <scope>NUCLEOTIDE SEQUENCE [LARGE SCALE GENOMIC DNA]</scope>
    <source>
        <strain evidence="1 2">B3I12</strain>
    </source>
</reference>
<dbReference type="Proteomes" id="UP001232755">
    <property type="component" value="Unassembled WGS sequence"/>
</dbReference>
<dbReference type="RefSeq" id="WP_307177923.1">
    <property type="nucleotide sequence ID" value="NZ_JAUSYP010000001.1"/>
</dbReference>
<keyword evidence="2" id="KW-1185">Reference proteome</keyword>
<sequence>MDAAGLQRGRLTGLILKGDDLLDADQVARQLSLDDAHEARLAAEGAADRIRDKFGPQVIGPAAVFRRAPNPHP</sequence>
<protein>
    <submittedName>
        <fullName evidence="1">Uncharacterized protein</fullName>
    </submittedName>
</protein>
<accession>A0ABU0QWR2</accession>
<evidence type="ECO:0000313" key="1">
    <source>
        <dbReference type="EMBL" id="MDQ0751850.1"/>
    </source>
</evidence>
<proteinExistence type="predicted"/>
<dbReference type="EMBL" id="JAUSYP010000001">
    <property type="protein sequence ID" value="MDQ0751850.1"/>
    <property type="molecule type" value="Genomic_DNA"/>
</dbReference>
<comment type="caution">
    <text evidence="1">The sequence shown here is derived from an EMBL/GenBank/DDBJ whole genome shotgun (WGS) entry which is preliminary data.</text>
</comment>
<organism evidence="1 2">
    <name type="scientific">Streptomyces africanus</name>
    <dbReference type="NCBI Taxonomy" id="231024"/>
    <lineage>
        <taxon>Bacteria</taxon>
        <taxon>Bacillati</taxon>
        <taxon>Actinomycetota</taxon>
        <taxon>Actinomycetes</taxon>
        <taxon>Kitasatosporales</taxon>
        <taxon>Streptomycetaceae</taxon>
        <taxon>Streptomyces</taxon>
    </lineage>
</organism>